<keyword evidence="1" id="KW-0433">Leucine-rich repeat</keyword>
<sequence>MKTKKVIILVGLLLSSQLTLIACQSRGNGTYPIKTKQSRKGMTSNKIKPIKKSKKTNKTHKGVAGVDFPTDDGFILTKDSKILSKTDQGIVVDHDGHSHFIFYADLKGSPFEYLIPKGASLAKPAVAQQAASQGTSKVADPHHHYEFNPADIVAEDALGYTVRHDDHFHYILKSSLSGQTQAQAKQVATRLPQTSSPVSTATANGIPGLHFPTSDGFQFNGQGIVGVTKDNILVDHDGHLHPISFADLRQGGWAHVADQYDPAKKAEKPAETHHTPELSEREKEYQEKLAYLAEKLGIDPSTIKRVETQDGKLGLEYPHHDHAHVLMLSDIEIGKDIPDPHAIEHARELEKHKFGMDTLRALGFDEEVILDIVRTHDAPTPFPSNEKDPNMMKEWLATVIKLDLGSRKDPLQRKGLSLLPNLETLGIGFTPIKDISPVLQFKKLKQLLMTKTGVTDYRFLDNMPQLEGIDISQNNLKDISFLSKYKNLTLVAAADNGIEDIRSLGQLPNLKFLVLSNNKISDLSPLASLHQLQELHIDNNQITDLSPVSHKESLTVVDLSRNADVDLATLQAPKLETLMVNDTKVSHLDFLKNNPNLSSLSINRAQLQSLEGIEASSVIVRVEAEGNQIKSLVLKDKQGSLTFLDVTGNQLTSLEGVNNFTALDILSVSKNQLTNVNLSKPNKTVTNIDISHNNIPLADLKLNEQHIPEAIAKNFPAVYEGSMVGNGTAEEKAAMATNAKESAQEASESHDYNHNHAYEDEEGHAHEHRDKDDHDHEHEDENEAKDEQNHAH</sequence>
<keyword evidence="4" id="KW-0732">Signal</keyword>
<gene>
    <name evidence="5" type="primary">inlA</name>
    <name evidence="5" type="ordered locus">SpyM3_1035</name>
</gene>
<dbReference type="KEGG" id="spg:SpyM3_1035"/>
<dbReference type="Pfam" id="PF04270">
    <property type="entry name" value="Strep_his_triad"/>
    <property type="match status" value="4"/>
</dbReference>
<feature type="compositionally biased region" description="Basic and acidic residues" evidence="3">
    <location>
        <begin position="747"/>
        <end position="792"/>
    </location>
</feature>
<dbReference type="Proteomes" id="UP000000564">
    <property type="component" value="Chromosome"/>
</dbReference>
<dbReference type="PANTHER" id="PTHR46652">
    <property type="entry name" value="LEUCINE-RICH REPEAT AND IQ DOMAIN-CONTAINING PROTEIN 1-RELATED"/>
    <property type="match status" value="1"/>
</dbReference>
<dbReference type="SMART" id="SM00364">
    <property type="entry name" value="LRR_BAC"/>
    <property type="match status" value="4"/>
</dbReference>
<dbReference type="SMART" id="SM00369">
    <property type="entry name" value="LRR_TYP"/>
    <property type="match status" value="3"/>
</dbReference>
<accession>A0A0H2UV65</accession>
<reference evidence="5 6" key="1">
    <citation type="journal article" date="2002" name="Proc. Natl. Acad. Sci. U.S.A.">
        <title>Genome sequence of a serotype M3 strain of group A Streptococcus: phage-encoded toxins, the high-virulence phenotype, and clone emergence.</title>
        <authorList>
            <person name="Beres S.B."/>
            <person name="Sylva G.L."/>
            <person name="Barbian K.D."/>
            <person name="Lei B."/>
            <person name="Hoff J.S."/>
            <person name="Mammarella N.D."/>
            <person name="Liu M.Y."/>
            <person name="Smoot J.C."/>
            <person name="Porcella S.F."/>
            <person name="Parkins L.D."/>
            <person name="Campbell D.S."/>
            <person name="Smith T.M."/>
            <person name="McCormick J.K."/>
            <person name="Leung D.Y."/>
            <person name="Schlievert P.M."/>
            <person name="Musser J.M."/>
        </authorList>
    </citation>
    <scope>NUCLEOTIDE SEQUENCE [LARGE SCALE GENOMIC DNA]</scope>
    <source>
        <strain evidence="6">ATCC BAA-595 / MGAS315</strain>
    </source>
</reference>
<evidence type="ECO:0000256" key="3">
    <source>
        <dbReference type="SAM" id="MobiDB-lite"/>
    </source>
</evidence>
<dbReference type="InterPro" id="IPR032675">
    <property type="entry name" value="LRR_dom_sf"/>
</dbReference>
<dbReference type="InterPro" id="IPR003591">
    <property type="entry name" value="Leu-rich_rpt_typical-subtyp"/>
</dbReference>
<dbReference type="Pfam" id="PF12799">
    <property type="entry name" value="LRR_4"/>
    <property type="match status" value="1"/>
</dbReference>
<dbReference type="HOGENOM" id="CLU_015932_0_0_9"/>
<protein>
    <submittedName>
        <fullName evidence="5">Putative internalin A</fullName>
    </submittedName>
</protein>
<evidence type="ECO:0000313" key="6">
    <source>
        <dbReference type="Proteomes" id="UP000000564"/>
    </source>
</evidence>
<name>A0A0H2UV65_STRP3</name>
<evidence type="ECO:0000313" key="5">
    <source>
        <dbReference type="EMBL" id="AAM79642.1"/>
    </source>
</evidence>
<dbReference type="RefSeq" id="WP_011054633.1">
    <property type="nucleotide sequence ID" value="NC_004070.1"/>
</dbReference>
<dbReference type="SMART" id="SM00365">
    <property type="entry name" value="LRR_SD22"/>
    <property type="match status" value="6"/>
</dbReference>
<feature type="signal peptide" evidence="4">
    <location>
        <begin position="1"/>
        <end position="21"/>
    </location>
</feature>
<feature type="region of interest" description="Disordered" evidence="3">
    <location>
        <begin position="261"/>
        <end position="282"/>
    </location>
</feature>
<dbReference type="InterPro" id="IPR050836">
    <property type="entry name" value="SDS22/Internalin_LRR"/>
</dbReference>
<feature type="chain" id="PRO_5038815344" evidence="4">
    <location>
        <begin position="22"/>
        <end position="792"/>
    </location>
</feature>
<dbReference type="InterPro" id="IPR001611">
    <property type="entry name" value="Leu-rich_rpt"/>
</dbReference>
<dbReference type="InterPro" id="IPR025875">
    <property type="entry name" value="Leu-rich_rpt_4"/>
</dbReference>
<dbReference type="Gene3D" id="3.10.50.90">
    <property type="match status" value="3"/>
</dbReference>
<dbReference type="SUPFAM" id="SSF142887">
    <property type="entry name" value="PhtA domain-like"/>
    <property type="match status" value="3"/>
</dbReference>
<feature type="region of interest" description="Disordered" evidence="3">
    <location>
        <begin position="731"/>
        <end position="792"/>
    </location>
</feature>
<dbReference type="PROSITE" id="PS51450">
    <property type="entry name" value="LRR"/>
    <property type="match status" value="4"/>
</dbReference>
<dbReference type="EMBL" id="AE014074">
    <property type="protein sequence ID" value="AAM79642.1"/>
    <property type="molecule type" value="Genomic_DNA"/>
</dbReference>
<organism evidence="5 6">
    <name type="scientific">Streptococcus pyogenes serotype M3 (strain ATCC BAA-595 / MGAS315)</name>
    <dbReference type="NCBI Taxonomy" id="198466"/>
    <lineage>
        <taxon>Bacteria</taxon>
        <taxon>Bacillati</taxon>
        <taxon>Bacillota</taxon>
        <taxon>Bacilli</taxon>
        <taxon>Lactobacillales</taxon>
        <taxon>Streptococcaceae</taxon>
        <taxon>Streptococcus</taxon>
    </lineage>
</organism>
<evidence type="ECO:0000256" key="2">
    <source>
        <dbReference type="ARBA" id="ARBA00022737"/>
    </source>
</evidence>
<keyword evidence="2" id="KW-0677">Repeat</keyword>
<evidence type="ECO:0000256" key="1">
    <source>
        <dbReference type="ARBA" id="ARBA00022614"/>
    </source>
</evidence>
<dbReference type="InterPro" id="IPR006270">
    <property type="entry name" value="Strep_his_triad_rpt"/>
</dbReference>
<dbReference type="PROSITE" id="PS51257">
    <property type="entry name" value="PROKAR_LIPOPROTEIN"/>
    <property type="match status" value="1"/>
</dbReference>
<evidence type="ECO:0000256" key="4">
    <source>
        <dbReference type="SAM" id="SignalP"/>
    </source>
</evidence>
<dbReference type="Gene3D" id="3.80.10.10">
    <property type="entry name" value="Ribonuclease Inhibitor"/>
    <property type="match status" value="2"/>
</dbReference>
<dbReference type="AlphaFoldDB" id="A0A0H2UV65"/>
<dbReference type="PANTHER" id="PTHR46652:SF3">
    <property type="entry name" value="LEUCINE-RICH REPEAT-CONTAINING PROTEIN 9"/>
    <property type="match status" value="1"/>
</dbReference>
<proteinExistence type="predicted"/>
<dbReference type="SUPFAM" id="SSF52058">
    <property type="entry name" value="L domain-like"/>
    <property type="match status" value="1"/>
</dbReference>
<dbReference type="InterPro" id="IPR037228">
    <property type="entry name" value="PhtA_dom_sf"/>
</dbReference>